<dbReference type="AlphaFoldDB" id="A0A165CLB3"/>
<organism evidence="2 3">
    <name type="scientific">Calocera cornea HHB12733</name>
    <dbReference type="NCBI Taxonomy" id="1353952"/>
    <lineage>
        <taxon>Eukaryota</taxon>
        <taxon>Fungi</taxon>
        <taxon>Dikarya</taxon>
        <taxon>Basidiomycota</taxon>
        <taxon>Agaricomycotina</taxon>
        <taxon>Dacrymycetes</taxon>
        <taxon>Dacrymycetales</taxon>
        <taxon>Dacrymycetaceae</taxon>
        <taxon>Calocera</taxon>
    </lineage>
</organism>
<sequence length="161" mass="17661">MERVGAQVWDASLRAQVGVGRLSMLGRGRKTRPAQRQTAIHGLRLSGARFARPLNVKARGEWCLSSRCVRSALPSFGSGCVIPPSRMCAASPFPQPPTCSRKQGIQMAPPRGYGTRNRNNPHRAIREQRPSPATSADLRAPARERSQRISRTQVQVHSSVS</sequence>
<evidence type="ECO:0000256" key="1">
    <source>
        <dbReference type="SAM" id="MobiDB-lite"/>
    </source>
</evidence>
<proteinExistence type="predicted"/>
<protein>
    <submittedName>
        <fullName evidence="2">Uncharacterized protein</fullName>
    </submittedName>
</protein>
<evidence type="ECO:0000313" key="2">
    <source>
        <dbReference type="EMBL" id="KZT50998.1"/>
    </source>
</evidence>
<feature type="region of interest" description="Disordered" evidence="1">
    <location>
        <begin position="91"/>
        <end position="161"/>
    </location>
</feature>
<keyword evidence="3" id="KW-1185">Reference proteome</keyword>
<accession>A0A165CLB3</accession>
<gene>
    <name evidence="2" type="ORF">CALCODRAFT_155192</name>
</gene>
<feature type="compositionally biased region" description="Polar residues" evidence="1">
    <location>
        <begin position="149"/>
        <end position="161"/>
    </location>
</feature>
<evidence type="ECO:0000313" key="3">
    <source>
        <dbReference type="Proteomes" id="UP000076842"/>
    </source>
</evidence>
<reference evidence="2 3" key="1">
    <citation type="journal article" date="2016" name="Mol. Biol. Evol.">
        <title>Comparative Genomics of Early-Diverging Mushroom-Forming Fungi Provides Insights into the Origins of Lignocellulose Decay Capabilities.</title>
        <authorList>
            <person name="Nagy L.G."/>
            <person name="Riley R."/>
            <person name="Tritt A."/>
            <person name="Adam C."/>
            <person name="Daum C."/>
            <person name="Floudas D."/>
            <person name="Sun H."/>
            <person name="Yadav J.S."/>
            <person name="Pangilinan J."/>
            <person name="Larsson K.H."/>
            <person name="Matsuura K."/>
            <person name="Barry K."/>
            <person name="Labutti K."/>
            <person name="Kuo R."/>
            <person name="Ohm R.A."/>
            <person name="Bhattacharya S.S."/>
            <person name="Shirouzu T."/>
            <person name="Yoshinaga Y."/>
            <person name="Martin F.M."/>
            <person name="Grigoriev I.V."/>
            <person name="Hibbett D.S."/>
        </authorList>
    </citation>
    <scope>NUCLEOTIDE SEQUENCE [LARGE SCALE GENOMIC DNA]</scope>
    <source>
        <strain evidence="2 3">HHB12733</strain>
    </source>
</reference>
<name>A0A165CLB3_9BASI</name>
<dbReference type="InParanoid" id="A0A165CLB3"/>
<dbReference type="EMBL" id="KV424131">
    <property type="protein sequence ID" value="KZT50998.1"/>
    <property type="molecule type" value="Genomic_DNA"/>
</dbReference>
<dbReference type="Proteomes" id="UP000076842">
    <property type="component" value="Unassembled WGS sequence"/>
</dbReference>